<dbReference type="RefSeq" id="WP_068684114.1">
    <property type="nucleotide sequence ID" value="NZ_LYPA01000064.1"/>
</dbReference>
<feature type="chain" id="PRO_5008340327" evidence="1">
    <location>
        <begin position="24"/>
        <end position="189"/>
    </location>
</feature>
<dbReference type="Pfam" id="PF07833">
    <property type="entry name" value="Cu_amine_oxidN1"/>
    <property type="match status" value="1"/>
</dbReference>
<dbReference type="OrthoDB" id="2677881at2"/>
<evidence type="ECO:0000313" key="3">
    <source>
        <dbReference type="EMBL" id="OBR64933.1"/>
    </source>
</evidence>
<proteinExistence type="predicted"/>
<reference evidence="3 4" key="1">
    <citation type="submission" date="2016-05" db="EMBL/GenBank/DDBJ databases">
        <title>Paenibacillus oryzae. sp. nov., isolated from the rice root.</title>
        <authorList>
            <person name="Zhang J."/>
            <person name="Zhang X."/>
        </authorList>
    </citation>
    <scope>NUCLEOTIDE SEQUENCE [LARGE SCALE GENOMIC DNA]</scope>
    <source>
        <strain evidence="3 4">1DrF-4</strain>
    </source>
</reference>
<dbReference type="EMBL" id="LYPA01000064">
    <property type="protein sequence ID" value="OBR64933.1"/>
    <property type="molecule type" value="Genomic_DNA"/>
</dbReference>
<comment type="caution">
    <text evidence="3">The sequence shown here is derived from an EMBL/GenBank/DDBJ whole genome shotgun (WGS) entry which is preliminary data.</text>
</comment>
<accession>A0A1A5YHA3</accession>
<evidence type="ECO:0000256" key="1">
    <source>
        <dbReference type="SAM" id="SignalP"/>
    </source>
</evidence>
<gene>
    <name evidence="3" type="ORF">A7K91_04960</name>
</gene>
<dbReference type="AlphaFoldDB" id="A0A1A5YHA3"/>
<feature type="signal peptide" evidence="1">
    <location>
        <begin position="1"/>
        <end position="23"/>
    </location>
</feature>
<dbReference type="Proteomes" id="UP000092024">
    <property type="component" value="Unassembled WGS sequence"/>
</dbReference>
<evidence type="ECO:0000259" key="2">
    <source>
        <dbReference type="Pfam" id="PF07833"/>
    </source>
</evidence>
<dbReference type="STRING" id="1844972.A7K91_04960"/>
<feature type="domain" description="Copper amine oxidase-like N-terminal" evidence="2">
    <location>
        <begin position="34"/>
        <end position="114"/>
    </location>
</feature>
<protein>
    <submittedName>
        <fullName evidence="3">Copper amine oxidase</fullName>
    </submittedName>
</protein>
<keyword evidence="1" id="KW-0732">Signal</keyword>
<dbReference type="InterPro" id="IPR012854">
    <property type="entry name" value="Cu_amine_oxidase-like_N"/>
</dbReference>
<name>A0A1A5YHA3_9BACL</name>
<evidence type="ECO:0000313" key="4">
    <source>
        <dbReference type="Proteomes" id="UP000092024"/>
    </source>
</evidence>
<keyword evidence="4" id="KW-1185">Reference proteome</keyword>
<sequence length="189" mass="21397">MRFRKVAILLMLLSLWGGSMIFANTASQKMKVIVNGAEFDEGGVLIEGRSYLPLRQMAVTLGAMLDWDNNAKKAVLSKPNVHMFMYNGNSPFGMVDKGYQGKIKVFAQIDNVTTDISAVKITITDPSDKEKLIESKTIDKQADNFWFVTQEFDYKFDAVGKYTVKFHMKQSSTDEWFVVSEKLITSRNP</sequence>
<organism evidence="3 4">
    <name type="scientific">Paenibacillus oryzae</name>
    <dbReference type="NCBI Taxonomy" id="1844972"/>
    <lineage>
        <taxon>Bacteria</taxon>
        <taxon>Bacillati</taxon>
        <taxon>Bacillota</taxon>
        <taxon>Bacilli</taxon>
        <taxon>Bacillales</taxon>
        <taxon>Paenibacillaceae</taxon>
        <taxon>Paenibacillus</taxon>
    </lineage>
</organism>